<organism evidence="2">
    <name type="scientific">Vecturithrix granuli</name>
    <dbReference type="NCBI Taxonomy" id="1499967"/>
    <lineage>
        <taxon>Bacteria</taxon>
        <taxon>Candidatus Moduliflexota</taxon>
        <taxon>Candidatus Vecturitrichia</taxon>
        <taxon>Candidatus Vecturitrichales</taxon>
        <taxon>Candidatus Vecturitrichaceae</taxon>
        <taxon>Candidatus Vecturithrix</taxon>
    </lineage>
</organism>
<dbReference type="Pfam" id="PF01547">
    <property type="entry name" value="SBP_bac_1"/>
    <property type="match status" value="1"/>
</dbReference>
<evidence type="ECO:0000313" key="3">
    <source>
        <dbReference type="Proteomes" id="UP000030661"/>
    </source>
</evidence>
<gene>
    <name evidence="2" type="ORF">U27_05474</name>
</gene>
<feature type="chain" id="PRO_5001755477" evidence="1">
    <location>
        <begin position="22"/>
        <end position="451"/>
    </location>
</feature>
<keyword evidence="1" id="KW-0732">Signal</keyword>
<name>A0A081C1P5_VECG1</name>
<evidence type="ECO:0000256" key="1">
    <source>
        <dbReference type="SAM" id="SignalP"/>
    </source>
</evidence>
<reference evidence="2" key="1">
    <citation type="journal article" date="2015" name="PeerJ">
        <title>First genomic representation of candidate bacterial phylum KSB3 points to enhanced environmental sensing as a trigger of wastewater bulking.</title>
        <authorList>
            <person name="Sekiguchi Y."/>
            <person name="Ohashi A."/>
            <person name="Parks D.H."/>
            <person name="Yamauchi T."/>
            <person name="Tyson G.W."/>
            <person name="Hugenholtz P."/>
        </authorList>
    </citation>
    <scope>NUCLEOTIDE SEQUENCE [LARGE SCALE GENOMIC DNA]</scope>
</reference>
<proteinExistence type="predicted"/>
<feature type="signal peptide" evidence="1">
    <location>
        <begin position="1"/>
        <end position="21"/>
    </location>
</feature>
<keyword evidence="3" id="KW-1185">Reference proteome</keyword>
<dbReference type="eggNOG" id="COG1653">
    <property type="taxonomic scope" value="Bacteria"/>
</dbReference>
<evidence type="ECO:0000313" key="2">
    <source>
        <dbReference type="EMBL" id="GAK58500.1"/>
    </source>
</evidence>
<dbReference type="AlphaFoldDB" id="A0A081C1P5"/>
<dbReference type="InterPro" id="IPR050490">
    <property type="entry name" value="Bact_solute-bd_prot1"/>
</dbReference>
<dbReference type="InterPro" id="IPR006059">
    <property type="entry name" value="SBP"/>
</dbReference>
<dbReference type="HOGENOM" id="CLU_031285_9_1_0"/>
<dbReference type="Proteomes" id="UP000030661">
    <property type="component" value="Unassembled WGS sequence"/>
</dbReference>
<sequence>MKRAFVMIAMLTCLLAVSAFAADVQWGPIVPRISTPEYKLPEGLLDAIKADGSTELTAYNWGDLEYDPATALNGEEYARMTRVKINFVGTPDEQMQPKLQALFIARSPAVDIVPLDETIFVNFAKAGWLEPVDFLWDEESLNLYSSGLRGAIIDGHHYSTPQVGRIVDMLYYRPSMLKAAGYDAPPKTWAEFDEMVQKLTLDKDGDGTIDQWGYAFRGGGVLDGALTLKAGSLLLGVNPDNYQDTGKVKWNDPATVQYVERLVKMRNEWKVVPEGVTAYQHGDVADLFLSGNIAMVIDPTYLYARCAANESPIKDDFAVAPQPLAKEGGPATLVMHWNGWAVSKFSQHKTAAFGWLDWYRSWPAQVNEFAMENNDIFHLPAYSDPKSQEVPYYAIVEEALKDTVVDLYLNQGAAYKSVIQELQNALTGQKTAQQAMDDAQKKVDEVLKQTW</sequence>
<dbReference type="STRING" id="1499967.U27_05474"/>
<dbReference type="PANTHER" id="PTHR43649">
    <property type="entry name" value="ARABINOSE-BINDING PROTEIN-RELATED"/>
    <property type="match status" value="1"/>
</dbReference>
<protein>
    <submittedName>
        <fullName evidence="2">Extracellular solute-binding protein family 1</fullName>
    </submittedName>
</protein>
<dbReference type="SUPFAM" id="SSF53850">
    <property type="entry name" value="Periplasmic binding protein-like II"/>
    <property type="match status" value="1"/>
</dbReference>
<dbReference type="EMBL" id="DF820467">
    <property type="protein sequence ID" value="GAK58500.1"/>
    <property type="molecule type" value="Genomic_DNA"/>
</dbReference>
<dbReference type="Gene3D" id="3.40.190.10">
    <property type="entry name" value="Periplasmic binding protein-like II"/>
    <property type="match status" value="2"/>
</dbReference>
<dbReference type="PANTHER" id="PTHR43649:SF12">
    <property type="entry name" value="DIACETYLCHITOBIOSE BINDING PROTEIN DASA"/>
    <property type="match status" value="1"/>
</dbReference>
<accession>A0A081C1P5</accession>